<dbReference type="STRING" id="316056.RPC_1560"/>
<reference evidence="1" key="1">
    <citation type="submission" date="2006-03" db="EMBL/GenBank/DDBJ databases">
        <title>Complete sequence of Rhodopseudomonas palustris BisB18.</title>
        <authorList>
            <consortium name="US DOE Joint Genome Institute"/>
            <person name="Copeland A."/>
            <person name="Lucas S."/>
            <person name="Lapidus A."/>
            <person name="Barry K."/>
            <person name="Detter J.C."/>
            <person name="Glavina del Rio T."/>
            <person name="Hammon N."/>
            <person name="Israni S."/>
            <person name="Dalin E."/>
            <person name="Tice H."/>
            <person name="Pitluck S."/>
            <person name="Chain P."/>
            <person name="Malfatti S."/>
            <person name="Shin M."/>
            <person name="Vergez L."/>
            <person name="Schmutz J."/>
            <person name="Larimer F."/>
            <person name="Land M."/>
            <person name="Hauser L."/>
            <person name="Pelletier D.A."/>
            <person name="Kyrpides N."/>
            <person name="Anderson I."/>
            <person name="Oda Y."/>
            <person name="Harwood C.S."/>
            <person name="Richardson P."/>
        </authorList>
    </citation>
    <scope>NUCLEOTIDE SEQUENCE [LARGE SCALE GENOMIC DNA]</scope>
    <source>
        <strain evidence="1">BisB18</strain>
    </source>
</reference>
<dbReference type="KEGG" id="rpc:RPC_1560"/>
<accession>Q218R4</accession>
<dbReference type="EMBL" id="CP000301">
    <property type="protein sequence ID" value="ABD87122.1"/>
    <property type="molecule type" value="Genomic_DNA"/>
</dbReference>
<dbReference type="AlphaFoldDB" id="Q218R4"/>
<gene>
    <name evidence="1" type="ordered locus">RPC_1560</name>
</gene>
<sequence length="323" mass="35471">MAPNRPFEVNPMLTAVAIGYRNPDYSLIAEQVLPYTPVGEERFKYTVYPLSESFNVPADLRVGRMSQPTRVEFSGKQEMAEVDDWGVDTIIPQSDIDAAARQRTSMGGNFDPRARAVEGLTDIINLGHEVRTARMVFNAANYATGRKLLLSGTSQLSDQENSDPLAVFDTAMNGTLVFKPNTAVFGDAAWRKVRAHPHLVNAVRGNLTSKGRITPEEFAALFGLRKVLIGEGWLNTAKKGQEPTLDRVWGPHCAFLHIATNPTTEKTVTFGYTARLDGRKSGSYQDPSIGLDGATIVRVGERAKELIIAPDVGYFIENIVAED</sequence>
<dbReference type="Gene3D" id="3.90.1690.10">
    <property type="entry name" value="phage-related protein like domain"/>
    <property type="match status" value="1"/>
</dbReference>
<proteinExistence type="predicted"/>
<dbReference type="OrthoDB" id="572526at2"/>
<name>Q218R4_RHOPB</name>
<dbReference type="RefSeq" id="WP_011472027.1">
    <property type="nucleotide sequence ID" value="NC_007925.1"/>
</dbReference>
<dbReference type="InterPro" id="IPR053738">
    <property type="entry name" value="Lambda_capsid_assembly"/>
</dbReference>
<evidence type="ECO:0000313" key="1">
    <source>
        <dbReference type="EMBL" id="ABD87122.1"/>
    </source>
</evidence>
<dbReference type="HOGENOM" id="CLU_078226_0_0_5"/>
<dbReference type="eggNOG" id="ENOG502Z7K7">
    <property type="taxonomic scope" value="Bacteria"/>
</dbReference>
<organism evidence="1">
    <name type="scientific">Rhodopseudomonas palustris (strain BisB18)</name>
    <dbReference type="NCBI Taxonomy" id="316056"/>
    <lineage>
        <taxon>Bacteria</taxon>
        <taxon>Pseudomonadati</taxon>
        <taxon>Pseudomonadota</taxon>
        <taxon>Alphaproteobacteria</taxon>
        <taxon>Hyphomicrobiales</taxon>
        <taxon>Nitrobacteraceae</taxon>
        <taxon>Rhodopseudomonas</taxon>
    </lineage>
</organism>
<protein>
    <recommendedName>
        <fullName evidence="2">Capsid protein</fullName>
    </recommendedName>
</protein>
<evidence type="ECO:0008006" key="2">
    <source>
        <dbReference type="Google" id="ProtNLM"/>
    </source>
</evidence>